<comment type="caution">
    <text evidence="2">The sequence shown here is derived from an EMBL/GenBank/DDBJ whole genome shotgun (WGS) entry which is preliminary data.</text>
</comment>
<evidence type="ECO:0000313" key="3">
    <source>
        <dbReference type="Proteomes" id="UP000485058"/>
    </source>
</evidence>
<evidence type="ECO:0000313" key="2">
    <source>
        <dbReference type="EMBL" id="GFH11369.1"/>
    </source>
</evidence>
<protein>
    <submittedName>
        <fullName evidence="2">Uncharacterized protein</fullName>
    </submittedName>
</protein>
<dbReference type="EMBL" id="BLLF01000396">
    <property type="protein sequence ID" value="GFH11369.1"/>
    <property type="molecule type" value="Genomic_DNA"/>
</dbReference>
<dbReference type="AlphaFoldDB" id="A0A699YXU4"/>
<evidence type="ECO:0000256" key="1">
    <source>
        <dbReference type="SAM" id="Coils"/>
    </source>
</evidence>
<keyword evidence="3" id="KW-1185">Reference proteome</keyword>
<sequence>MRAVETESTNRYDAGDLIGVSRCSHHPWFSRGRPLIDMSACSALEQQVSEWQQRIKAMEGVRNAEVDEEAKTLAHQRQQIELLRKENARLQEELGQGPQAIFAAALLHVKHAVVQAMGSAQQERIDKLQDLIETYNRKGRLPPILLPDPCDRAIVWSWHDGHAL</sequence>
<proteinExistence type="predicted"/>
<name>A0A699YXU4_HAELA</name>
<feature type="coiled-coil region" evidence="1">
    <location>
        <begin position="41"/>
        <end position="93"/>
    </location>
</feature>
<dbReference type="Proteomes" id="UP000485058">
    <property type="component" value="Unassembled WGS sequence"/>
</dbReference>
<accession>A0A699YXU4</accession>
<reference evidence="2 3" key="1">
    <citation type="submission" date="2020-02" db="EMBL/GenBank/DDBJ databases">
        <title>Draft genome sequence of Haematococcus lacustris strain NIES-144.</title>
        <authorList>
            <person name="Morimoto D."/>
            <person name="Nakagawa S."/>
            <person name="Yoshida T."/>
            <person name="Sawayama S."/>
        </authorList>
    </citation>
    <scope>NUCLEOTIDE SEQUENCE [LARGE SCALE GENOMIC DNA]</scope>
    <source>
        <strain evidence="2 3">NIES-144</strain>
    </source>
</reference>
<organism evidence="2 3">
    <name type="scientific">Haematococcus lacustris</name>
    <name type="common">Green alga</name>
    <name type="synonym">Haematococcus pluvialis</name>
    <dbReference type="NCBI Taxonomy" id="44745"/>
    <lineage>
        <taxon>Eukaryota</taxon>
        <taxon>Viridiplantae</taxon>
        <taxon>Chlorophyta</taxon>
        <taxon>core chlorophytes</taxon>
        <taxon>Chlorophyceae</taxon>
        <taxon>CS clade</taxon>
        <taxon>Chlamydomonadales</taxon>
        <taxon>Haematococcaceae</taxon>
        <taxon>Haematococcus</taxon>
    </lineage>
</organism>
<keyword evidence="1" id="KW-0175">Coiled coil</keyword>
<gene>
    <name evidence="2" type="ORF">HaLaN_06854</name>
</gene>